<comment type="caution">
    <text evidence="9">The sequence shown here is derived from an EMBL/GenBank/DDBJ whole genome shotgun (WGS) entry which is preliminary data.</text>
</comment>
<evidence type="ECO:0000313" key="10">
    <source>
        <dbReference type="Proteomes" id="UP000749559"/>
    </source>
</evidence>
<evidence type="ECO:0000256" key="7">
    <source>
        <dbReference type="PROSITE-ProRule" id="PRU01015"/>
    </source>
</evidence>
<evidence type="ECO:0000256" key="3">
    <source>
        <dbReference type="ARBA" id="ARBA00022691"/>
    </source>
</evidence>
<keyword evidence="1 7" id="KW-0489">Methyltransferase</keyword>
<dbReference type="PANTHER" id="PTHR11006:SF4">
    <property type="entry name" value="PROTEIN ARGININE N-METHYLTRANSFERASE 7"/>
    <property type="match status" value="1"/>
</dbReference>
<gene>
    <name evidence="9" type="ORF">OFUS_LOCUS6976</name>
</gene>
<keyword evidence="2 7" id="KW-0808">Transferase</keyword>
<dbReference type="Gene3D" id="3.40.50.150">
    <property type="entry name" value="Vaccinia Virus protein VP39"/>
    <property type="match status" value="2"/>
</dbReference>
<keyword evidence="3 7" id="KW-0949">S-adenosyl-L-methionine</keyword>
<dbReference type="FunFam" id="2.70.160.11:FF:000014">
    <property type="entry name" value="Protein arginine N-methyltransferase 7"/>
    <property type="match status" value="1"/>
</dbReference>
<proteinExistence type="inferred from homology"/>
<evidence type="ECO:0000259" key="8">
    <source>
        <dbReference type="Pfam" id="PF22528"/>
    </source>
</evidence>
<evidence type="ECO:0000256" key="6">
    <source>
        <dbReference type="PIRNR" id="PIRNR036946"/>
    </source>
</evidence>
<dbReference type="AlphaFoldDB" id="A0A8S4NHA1"/>
<evidence type="ECO:0000256" key="4">
    <source>
        <dbReference type="ARBA" id="ARBA00022737"/>
    </source>
</evidence>
<comment type="function">
    <text evidence="6">Arginine methyltransferase that can both catalyze the formation of omega-N monomethylarginine (MMA) and symmetrical dimethylarginine (sDMA).</text>
</comment>
<dbReference type="InterPro" id="IPR025799">
    <property type="entry name" value="Arg_MeTrfase"/>
</dbReference>
<comment type="similarity">
    <text evidence="6">Belongs to the class I-like SAM-binding methyltransferase superfamily. Protein arginine N-methyltransferase family. PRMT7 subfamily.</text>
</comment>
<evidence type="ECO:0000313" key="9">
    <source>
        <dbReference type="EMBL" id="CAH1780265.1"/>
    </source>
</evidence>
<comment type="function">
    <text evidence="5">Essential arginine methyltransferase that can both catalyze the formation of omega-N monomethylarginine (MMA) and symmetrical dimethylarginine (sDMA). Specifically mediates the symmetrical dimethylation of arginine residues in the small nuclear ribonucleoproteins SmD1 and SmD3.</text>
</comment>
<evidence type="ECO:0000256" key="5">
    <source>
        <dbReference type="ARBA" id="ARBA00025081"/>
    </source>
</evidence>
<dbReference type="Proteomes" id="UP000749559">
    <property type="component" value="Unassembled WGS sequence"/>
</dbReference>
<dbReference type="GO" id="GO:0042054">
    <property type="term" value="F:histone methyltransferase activity"/>
    <property type="evidence" value="ECO:0007669"/>
    <property type="project" value="TreeGrafter"/>
</dbReference>
<dbReference type="InterPro" id="IPR055135">
    <property type="entry name" value="PRMT_dom"/>
</dbReference>
<dbReference type="EC" id="2.1.1.-" evidence="6"/>
<dbReference type="SUPFAM" id="SSF53335">
    <property type="entry name" value="S-adenosyl-L-methionine-dependent methyltransferases"/>
    <property type="match status" value="2"/>
</dbReference>
<reference evidence="9" key="1">
    <citation type="submission" date="2022-03" db="EMBL/GenBank/DDBJ databases">
        <authorList>
            <person name="Martin C."/>
        </authorList>
    </citation>
    <scope>NUCLEOTIDE SEQUENCE</scope>
</reference>
<dbReference type="Gene3D" id="2.70.160.11">
    <property type="entry name" value="Hnrnp arginine n-methyltransferase1"/>
    <property type="match status" value="2"/>
</dbReference>
<dbReference type="Pfam" id="PF06325">
    <property type="entry name" value="PrmA"/>
    <property type="match status" value="1"/>
</dbReference>
<dbReference type="GO" id="GO:0016274">
    <property type="term" value="F:protein-arginine N-methyltransferase activity"/>
    <property type="evidence" value="ECO:0007669"/>
    <property type="project" value="InterPro"/>
</dbReference>
<dbReference type="CDD" id="cd02440">
    <property type="entry name" value="AdoMet_MTases"/>
    <property type="match status" value="1"/>
</dbReference>
<dbReference type="PROSITE" id="PS51678">
    <property type="entry name" value="SAM_MT_PRMT"/>
    <property type="match status" value="2"/>
</dbReference>
<evidence type="ECO:0000256" key="2">
    <source>
        <dbReference type="ARBA" id="ARBA00022679"/>
    </source>
</evidence>
<dbReference type="PIRSF" id="PIRSF036946">
    <property type="entry name" value="Arg_N-mtase"/>
    <property type="match status" value="1"/>
</dbReference>
<keyword evidence="4" id="KW-0677">Repeat</keyword>
<dbReference type="PANTHER" id="PTHR11006">
    <property type="entry name" value="PROTEIN ARGININE N-METHYLTRANSFERASE"/>
    <property type="match status" value="1"/>
</dbReference>
<sequence length="720" mass="80357">MLHDGNMSAPVLGKKIAKISAIFTKKMTSPMSTFFSQVNAMTGKQEWVIKAENYDYHQEVARSAYADMLHDEERNKKYYIGLKKAIQKMHSEGKKANVLDIGTGTGLLSMMAARCGADSITACEAFTPVAQCARDIIKANGFGDKIKLIPKRSTQITVGPDGDMSHRANILVTEVFDTELIGEGAIGTFHHAHKCLLQEDCIVVPTAATMYVQVVQSDFTKRFNKLQPIKVPGCDDIIPPNDVTNCPGAAAVHDIQMDQLSHDQFQPITEPEKVFWFDYSGKSEIKFSDKSMKTTTALQSGDCDAIFMWWDIQMDLDGDVMLSCAPRWGHPEPKNMQWRDHWMQAVYYPPSSCTVAKGDQVNIHSFHDDYSLWFDVTKGETKDFDTEHPVCTCGVHILYSRGRIGMLNDSHRNSVYANALRKVLQPGSVCLLLGDGSFLPMLAARLGAQCYVLETNHIARRVLEAYCTRNALTNVKVINKEPSEVTEGDLDGHKVDIVLAEPYFSSSILPWHNFHMWFAMKELTNHLRDNASVLPHSATIKAIGVEFKDLWKIRAPLGICEGFQLGIFGQLIENASELADDNVEAQPLWEYPGVALTEPFDLIKLDFNKPPSSQGEICCERSVNFMSEGTCNGVALWIDYSLDQDNTCANTSQTQDNTSAHITTGLFEKATIGHQLKWDPFTRQGVHLIKPSNITGSNTLKVNSEFKLNTGDIDFKFQIL</sequence>
<name>A0A8S4NHA1_OWEFU</name>
<dbReference type="InterPro" id="IPR029063">
    <property type="entry name" value="SAM-dependent_MTases_sf"/>
</dbReference>
<dbReference type="EMBL" id="CAIIXF020000003">
    <property type="protein sequence ID" value="CAH1780265.1"/>
    <property type="molecule type" value="Genomic_DNA"/>
</dbReference>
<dbReference type="OrthoDB" id="412876at2759"/>
<dbReference type="FunFam" id="3.40.50.150:FF:000070">
    <property type="entry name" value="Protein arginine N-methyltransferase 7"/>
    <property type="match status" value="1"/>
</dbReference>
<accession>A0A8S4NHA1</accession>
<dbReference type="FunFam" id="3.40.50.150:FF:000071">
    <property type="entry name" value="Protein arginine N-methyltransferase 7"/>
    <property type="match status" value="1"/>
</dbReference>
<dbReference type="GO" id="GO:0032259">
    <property type="term" value="P:methylation"/>
    <property type="evidence" value="ECO:0007669"/>
    <property type="project" value="UniProtKB-KW"/>
</dbReference>
<dbReference type="InterPro" id="IPR014644">
    <property type="entry name" value="MeTrfase_PRMT7"/>
</dbReference>
<organism evidence="9 10">
    <name type="scientific">Owenia fusiformis</name>
    <name type="common">Polychaete worm</name>
    <dbReference type="NCBI Taxonomy" id="6347"/>
    <lineage>
        <taxon>Eukaryota</taxon>
        <taxon>Metazoa</taxon>
        <taxon>Spiralia</taxon>
        <taxon>Lophotrochozoa</taxon>
        <taxon>Annelida</taxon>
        <taxon>Polychaeta</taxon>
        <taxon>Sedentaria</taxon>
        <taxon>Canalipalpata</taxon>
        <taxon>Sabellida</taxon>
        <taxon>Oweniida</taxon>
        <taxon>Oweniidae</taxon>
        <taxon>Owenia</taxon>
    </lineage>
</organism>
<feature type="domain" description="Protein arginine N-methyltransferase" evidence="8">
    <location>
        <begin position="238"/>
        <end position="377"/>
    </location>
</feature>
<protein>
    <recommendedName>
        <fullName evidence="6">Protein arginine N-methyltransferase</fullName>
        <ecNumber evidence="6">2.1.1.-</ecNumber>
    </recommendedName>
</protein>
<dbReference type="Pfam" id="PF22528">
    <property type="entry name" value="PRMT_C"/>
    <property type="match status" value="1"/>
</dbReference>
<evidence type="ECO:0000256" key="1">
    <source>
        <dbReference type="ARBA" id="ARBA00022603"/>
    </source>
</evidence>
<keyword evidence="10" id="KW-1185">Reference proteome</keyword>